<protein>
    <submittedName>
        <fullName evidence="2">Unannotated protein</fullName>
    </submittedName>
</protein>
<dbReference type="EMBL" id="CAEZXR010000463">
    <property type="protein sequence ID" value="CAB4734865.1"/>
    <property type="molecule type" value="Genomic_DNA"/>
</dbReference>
<feature type="region of interest" description="Disordered" evidence="1">
    <location>
        <begin position="26"/>
        <end position="48"/>
    </location>
</feature>
<evidence type="ECO:0000313" key="2">
    <source>
        <dbReference type="EMBL" id="CAB4734865.1"/>
    </source>
</evidence>
<gene>
    <name evidence="2" type="ORF">UFOPK2579_02813</name>
</gene>
<accession>A0A6J6SJP2</accession>
<dbReference type="AlphaFoldDB" id="A0A6J6SJP2"/>
<sequence length="521" mass="55436">MSSNRLLGVALGLALTATSLLAPGVSQASPATSSASPTAPSAGGGHARAERALARVDSLLGVRSTRARMTAAPARGRDATLALRRLATLRSELTGADRARADAYFKRPSANKVECTTVCVHWTTSGSDKVNPRDNDGNGLPDYVDSVLDITEHVRDSFATAGYRTPLADGSKGGSALLDVYLLNLGGQGVYGYCTTDGRARRAVAPAYCAFDNDFSSREFPTNSPIENLQVTAAHEYFHAVQFAYDYNEDPWFLEATAAWVEDELYPDVDDNVQYLRSSQLEKPGASMDRFGGSWHYGQWIFFRFLSEQFPDVTGELPSIVREAWELADANPGEPDEYSIDAISDAVAARGTTLTDVFAAYAAGNRHPGTTYEEGAALRYPTAPVAQVAVLSPSKPTRSFDVSLKHLASGTLQTYPTSAMTGGWEVTIDLDMPALARGSAAVINVSPVADGPAEQFKVQLDSAGDASVTLPYDFDAVDYIDVTLSNVGISYACNKGTAFSCGGKSKDDGLTSSVTFTASRG</sequence>
<feature type="compositionally biased region" description="Low complexity" evidence="1">
    <location>
        <begin position="26"/>
        <end position="41"/>
    </location>
</feature>
<name>A0A6J6SJP2_9ZZZZ</name>
<proteinExistence type="predicted"/>
<organism evidence="2">
    <name type="scientific">freshwater metagenome</name>
    <dbReference type="NCBI Taxonomy" id="449393"/>
    <lineage>
        <taxon>unclassified sequences</taxon>
        <taxon>metagenomes</taxon>
        <taxon>ecological metagenomes</taxon>
    </lineage>
</organism>
<evidence type="ECO:0000256" key="1">
    <source>
        <dbReference type="SAM" id="MobiDB-lite"/>
    </source>
</evidence>
<dbReference type="NCBIfam" id="NF045524">
    <property type="entry name" value="MXAN_6640_HExxH"/>
    <property type="match status" value="1"/>
</dbReference>
<reference evidence="2" key="1">
    <citation type="submission" date="2020-05" db="EMBL/GenBank/DDBJ databases">
        <authorList>
            <person name="Chiriac C."/>
            <person name="Salcher M."/>
            <person name="Ghai R."/>
            <person name="Kavagutti S V."/>
        </authorList>
    </citation>
    <scope>NUCLEOTIDE SEQUENCE</scope>
</reference>